<proteinExistence type="predicted"/>
<gene>
    <name evidence="3" type="primary">LOC120107647</name>
</gene>
<dbReference type="KEGG" id="pda:120107647"/>
<reference evidence="3" key="1">
    <citation type="submission" date="2025-08" db="UniProtKB">
        <authorList>
            <consortium name="RefSeq"/>
        </authorList>
    </citation>
    <scope>IDENTIFICATION</scope>
    <source>
        <tissue evidence="3">Young leaves</tissue>
    </source>
</reference>
<name>A0A8B9A0C9_PHODC</name>
<dbReference type="AlphaFoldDB" id="A0A8B9A0C9"/>
<dbReference type="InterPro" id="IPR005162">
    <property type="entry name" value="Retrotrans_gag_dom"/>
</dbReference>
<evidence type="ECO:0000313" key="2">
    <source>
        <dbReference type="Proteomes" id="UP000228380"/>
    </source>
</evidence>
<organism evidence="2 3">
    <name type="scientific">Phoenix dactylifera</name>
    <name type="common">Date palm</name>
    <dbReference type="NCBI Taxonomy" id="42345"/>
    <lineage>
        <taxon>Eukaryota</taxon>
        <taxon>Viridiplantae</taxon>
        <taxon>Streptophyta</taxon>
        <taxon>Embryophyta</taxon>
        <taxon>Tracheophyta</taxon>
        <taxon>Spermatophyta</taxon>
        <taxon>Magnoliopsida</taxon>
        <taxon>Liliopsida</taxon>
        <taxon>Arecaceae</taxon>
        <taxon>Coryphoideae</taxon>
        <taxon>Phoeniceae</taxon>
        <taxon>Phoenix</taxon>
    </lineage>
</organism>
<dbReference type="Proteomes" id="UP000228380">
    <property type="component" value="Unplaced"/>
</dbReference>
<evidence type="ECO:0000313" key="3">
    <source>
        <dbReference type="RefSeq" id="XP_038976929.1"/>
    </source>
</evidence>
<dbReference type="RefSeq" id="XP_038976929.1">
    <property type="nucleotide sequence ID" value="XM_039121001.1"/>
</dbReference>
<dbReference type="Pfam" id="PF03732">
    <property type="entry name" value="Retrotrans_gag"/>
    <property type="match status" value="1"/>
</dbReference>
<sequence>MPQVETYNGTTDLLDHLESYGALMALQGSSEVILCKAFPATLREVARLWFSGLKPSTVSSFKQLGRQFAANFAASRRQRRTSDSHLNVKQREGESFKDYLDRFIAATWEVRELDQSIAMSALKTGARSYRLLFSNEKSFPVDFTEMLLRAEKYVKAEEAIAFRWNATEQTSKK</sequence>
<dbReference type="OrthoDB" id="784947at2759"/>
<feature type="domain" description="Retrotransposon gag" evidence="1">
    <location>
        <begin position="37"/>
        <end position="125"/>
    </location>
</feature>
<keyword evidence="2" id="KW-1185">Reference proteome</keyword>
<evidence type="ECO:0000259" key="1">
    <source>
        <dbReference type="Pfam" id="PF03732"/>
    </source>
</evidence>
<accession>A0A8B9A0C9</accession>
<dbReference type="PANTHER" id="PTHR33223:SF10">
    <property type="entry name" value="AMINOTRANSFERASE-LIKE PLANT MOBILE DOMAIN-CONTAINING PROTEIN"/>
    <property type="match status" value="1"/>
</dbReference>
<protein>
    <submittedName>
        <fullName evidence="3">Uncharacterized protein LOC120107647</fullName>
    </submittedName>
</protein>
<dbReference type="GeneID" id="120107647"/>
<dbReference type="PANTHER" id="PTHR33223">
    <property type="entry name" value="CCHC-TYPE DOMAIN-CONTAINING PROTEIN"/>
    <property type="match status" value="1"/>
</dbReference>